<comment type="caution">
    <text evidence="1">The sequence shown here is derived from an EMBL/GenBank/DDBJ whole genome shotgun (WGS) entry which is preliminary data.</text>
</comment>
<dbReference type="OrthoDB" id="312076at2759"/>
<reference evidence="1" key="1">
    <citation type="submission" date="2021-01" db="EMBL/GenBank/DDBJ databases">
        <authorList>
            <consortium name="Genoscope - CEA"/>
            <person name="William W."/>
        </authorList>
    </citation>
    <scope>NUCLEOTIDE SEQUENCE</scope>
</reference>
<protein>
    <submittedName>
        <fullName evidence="1">Uncharacterized protein</fullName>
    </submittedName>
</protein>
<dbReference type="PANTHER" id="PTHR33706">
    <property type="entry name" value="MORN VARIANT REPEAT PROTEIN"/>
    <property type="match status" value="1"/>
</dbReference>
<gene>
    <name evidence="1" type="ORF">POCTA_138.1.T0350028</name>
</gene>
<evidence type="ECO:0000313" key="1">
    <source>
        <dbReference type="EMBL" id="CAD8158125.1"/>
    </source>
</evidence>
<dbReference type="Proteomes" id="UP000683925">
    <property type="component" value="Unassembled WGS sequence"/>
</dbReference>
<dbReference type="AlphaFoldDB" id="A0A8S1TZ14"/>
<dbReference type="EMBL" id="CAJJDP010000035">
    <property type="protein sequence ID" value="CAD8158125.1"/>
    <property type="molecule type" value="Genomic_DNA"/>
</dbReference>
<accession>A0A8S1TZ14</accession>
<proteinExistence type="predicted"/>
<name>A0A8S1TZ14_PAROT</name>
<keyword evidence="2" id="KW-1185">Reference proteome</keyword>
<dbReference type="PANTHER" id="PTHR33706:SF1">
    <property type="entry name" value="TPR REPEAT PROTEIN"/>
    <property type="match status" value="1"/>
</dbReference>
<evidence type="ECO:0000313" key="2">
    <source>
        <dbReference type="Proteomes" id="UP000683925"/>
    </source>
</evidence>
<organism evidence="1 2">
    <name type="scientific">Paramecium octaurelia</name>
    <dbReference type="NCBI Taxonomy" id="43137"/>
    <lineage>
        <taxon>Eukaryota</taxon>
        <taxon>Sar</taxon>
        <taxon>Alveolata</taxon>
        <taxon>Ciliophora</taxon>
        <taxon>Intramacronucleata</taxon>
        <taxon>Oligohymenophorea</taxon>
        <taxon>Peniculida</taxon>
        <taxon>Parameciidae</taxon>
        <taxon>Paramecium</taxon>
    </lineage>
</organism>
<sequence>MEYSVQQYLYVIQQLYNLSGGGLYDEEGRENKIGNWIEINDDFSDWSQVNFKGMYKNGVKVGQWDIWSKDANTELIQIGGGTYDEESKGLKVGNWTEITDGFKHITQVTYNGVYKNGIKVGKWEIWGRKDFEHQKIEMIGGGDYDENGLGVKKGKWIEICDGFIYSENIAYIGIYENGKKIGIWVEVDVDTQEELNKINYDQ</sequence>
<dbReference type="OMA" id="WSKDANT"/>